<evidence type="ECO:0000313" key="3">
    <source>
        <dbReference type="Proteomes" id="UP000307140"/>
    </source>
</evidence>
<evidence type="ECO:0000256" key="1">
    <source>
        <dbReference type="SAM" id="SignalP"/>
    </source>
</evidence>
<name>A0A5S3N347_9FLAO</name>
<dbReference type="RefSeq" id="WP_138536487.1">
    <property type="nucleotide sequence ID" value="NZ_VANR01000005.1"/>
</dbReference>
<reference evidence="2 3" key="1">
    <citation type="submission" date="2019-05" db="EMBL/GenBank/DDBJ databases">
        <title>Polaribacter aestuariivivens sp. nov., isolated from a tidal flat.</title>
        <authorList>
            <person name="Yoon J.-H."/>
        </authorList>
    </citation>
    <scope>NUCLEOTIDE SEQUENCE [LARGE SCALE GENOMIC DNA]</scope>
    <source>
        <strain evidence="2 3">DBTF-3</strain>
    </source>
</reference>
<evidence type="ECO:0000313" key="2">
    <source>
        <dbReference type="EMBL" id="TMM29653.1"/>
    </source>
</evidence>
<proteinExistence type="predicted"/>
<dbReference type="AlphaFoldDB" id="A0A5S3N347"/>
<feature type="chain" id="PRO_5024309428" evidence="1">
    <location>
        <begin position="22"/>
        <end position="197"/>
    </location>
</feature>
<accession>A0A5S3N347</accession>
<dbReference type="Proteomes" id="UP000307140">
    <property type="component" value="Unassembled WGS sequence"/>
</dbReference>
<keyword evidence="3" id="KW-1185">Reference proteome</keyword>
<dbReference type="OrthoDB" id="982449at2"/>
<gene>
    <name evidence="2" type="ORF">FDT66_11100</name>
</gene>
<organism evidence="2 3">
    <name type="scientific">Polaribacter aestuariivivens</name>
    <dbReference type="NCBI Taxonomy" id="2304626"/>
    <lineage>
        <taxon>Bacteria</taxon>
        <taxon>Pseudomonadati</taxon>
        <taxon>Bacteroidota</taxon>
        <taxon>Flavobacteriia</taxon>
        <taxon>Flavobacteriales</taxon>
        <taxon>Flavobacteriaceae</taxon>
    </lineage>
</organism>
<protein>
    <submittedName>
        <fullName evidence="2">Uncharacterized protein</fullName>
    </submittedName>
</protein>
<feature type="signal peptide" evidence="1">
    <location>
        <begin position="1"/>
        <end position="21"/>
    </location>
</feature>
<sequence>MKLKTKIFTILLLIVTSTAISQDYKNELKKEFNDYLSAIVNMEFEKSMNYIVPEFFDIIPKSQMIKVMEMTFNNPDMEFEIKNPKIIKVNDKKQIESKYYSLLTYSNQLNLKIKGEEGETIDEKTTRVKLVKLSLEKTFGSKNVVYNKQTGFFDIQSQKDVYAISENGENNWKFLVIEKKQKFILEKLLPKELIEKI</sequence>
<comment type="caution">
    <text evidence="2">The sequence shown here is derived from an EMBL/GenBank/DDBJ whole genome shotgun (WGS) entry which is preliminary data.</text>
</comment>
<keyword evidence="1" id="KW-0732">Signal</keyword>
<dbReference type="EMBL" id="VANR01000005">
    <property type="protein sequence ID" value="TMM29653.1"/>
    <property type="molecule type" value="Genomic_DNA"/>
</dbReference>